<organism evidence="1 2">
    <name type="scientific">Acinetobacter bereziniae</name>
    <name type="common">Acinetobacter genomosp. 10</name>
    <dbReference type="NCBI Taxonomy" id="106648"/>
    <lineage>
        <taxon>Bacteria</taxon>
        <taxon>Pseudomonadati</taxon>
        <taxon>Pseudomonadota</taxon>
        <taxon>Gammaproteobacteria</taxon>
        <taxon>Moraxellales</taxon>
        <taxon>Moraxellaceae</taxon>
        <taxon>Acinetobacter</taxon>
    </lineage>
</organism>
<name>A0A8I1ACJ0_ACIBZ</name>
<evidence type="ECO:0000313" key="2">
    <source>
        <dbReference type="Proteomes" id="UP000644140"/>
    </source>
</evidence>
<protein>
    <submittedName>
        <fullName evidence="1">OmpW family protein</fullName>
    </submittedName>
</protein>
<evidence type="ECO:0000313" key="1">
    <source>
        <dbReference type="EMBL" id="UUN99577.1"/>
    </source>
</evidence>
<dbReference type="InterPro" id="IPR011250">
    <property type="entry name" value="OMP/PagP_B-barrel"/>
</dbReference>
<reference evidence="1" key="1">
    <citation type="submission" date="2022-02" db="EMBL/GenBank/DDBJ databases">
        <title>Characterization of Tn125 harboring carbapenem-resistant Acinetobacter bereziniae clinical isolates.</title>
        <authorList>
            <person name="Wong N.-K."/>
            <person name="Pan Q."/>
        </authorList>
    </citation>
    <scope>NUCLEOTIDE SEQUENCE</scope>
    <source>
        <strain evidence="1">GD03393</strain>
    </source>
</reference>
<dbReference type="GO" id="GO:0055085">
    <property type="term" value="P:transmembrane transport"/>
    <property type="evidence" value="ECO:0007669"/>
    <property type="project" value="TreeGrafter"/>
</dbReference>
<dbReference type="Proteomes" id="UP000644140">
    <property type="component" value="Chromosome"/>
</dbReference>
<dbReference type="PANTHER" id="PTHR36920">
    <property type="match status" value="1"/>
</dbReference>
<proteinExistence type="predicted"/>
<dbReference type="Gene3D" id="2.40.160.20">
    <property type="match status" value="1"/>
</dbReference>
<accession>A0A8I1ACJ0</accession>
<dbReference type="GO" id="GO:0019867">
    <property type="term" value="C:outer membrane"/>
    <property type="evidence" value="ECO:0007669"/>
    <property type="project" value="InterPro"/>
</dbReference>
<dbReference type="SUPFAM" id="SSF56925">
    <property type="entry name" value="OMPA-like"/>
    <property type="match status" value="1"/>
</dbReference>
<dbReference type="RefSeq" id="WP_009585449.1">
    <property type="nucleotide sequence ID" value="NZ_BKMA01000044.1"/>
</dbReference>
<dbReference type="EMBL" id="CP092085">
    <property type="protein sequence ID" value="UUN99577.1"/>
    <property type="molecule type" value="Genomic_DNA"/>
</dbReference>
<dbReference type="Pfam" id="PF03922">
    <property type="entry name" value="OmpW"/>
    <property type="match status" value="2"/>
</dbReference>
<dbReference type="InterPro" id="IPR005618">
    <property type="entry name" value="OMPW"/>
</dbReference>
<gene>
    <name evidence="1" type="ORF">I9054_009075</name>
</gene>
<dbReference type="PANTHER" id="PTHR36920:SF1">
    <property type="entry name" value="OUTER MEMBRANE PROTEIN W"/>
    <property type="match status" value="1"/>
</dbReference>
<dbReference type="AlphaFoldDB" id="A0A8I1ACJ0"/>
<sequence>MKKTSALKRIVIASSLFAIASLSSAQEYKRFSVSAGWLHVMPQGKANPFNIDTRVKNGTNATVGSISTTSFLNSVDPNAMGKDLGGVPFNQKEVLTEFLNDDFMKTLLTDGKGNILPEVAGSANIHGLEHWQSAGTGLEADDVDTLGLTLNYYINDNVSLQLIGGIPPKVDIKGKGEIFAPMTGLATSPSELVGILFPDGIDLNQAIPITNLGNKSKAASVRAWTPAVEAQYQFGQTGVNKLRPYIGVGLMYSRFTDIKLNHQINNDLIAAGHMIQNVMDGKAGAALDGKPSSANPYVRVKTTDAIAPIVSLGATYDIDSNWFGIASVSYAKLNNQAKIDVIDANTGNRLIHSKTKVDIDPLITYLGIGYRF</sequence>